<comment type="caution">
    <text evidence="5">The sequence shown here is derived from an EMBL/GenBank/DDBJ whole genome shotgun (WGS) entry which is preliminary data.</text>
</comment>
<sequence>MKTTRWGIIGPGSIARTFVNDLSLLSTKQEIVALLGRSEDSTTSFAKEFGIRHYSLDPAHWLDEVQPDVVYIATPHPDHFEQALDCLQRKIPVLCEKPMTVNADQCRQLIEASNTNQTFLMEGMWIRFLPSIQLTLEMINKGMIGKILSIKAATTFKAPPDENSRYFDPEKGGGSLLDLGIYPVYLSLLLLGRPRSVKAIAKLSDEHIDEACSMMLQYRDGAYAMLESSLISNSDAPAEIIGEKGTIKIHHPWFEKATGIELNIEGEGKIIYPCSWEGHGMHYETEEVLRCLEENKLESKDHSHTMSLDLITLLDEIRRQIKVVYPQADTVEL</sequence>
<keyword evidence="6" id="KW-1185">Reference proteome</keyword>
<dbReference type="InterPro" id="IPR050984">
    <property type="entry name" value="Gfo/Idh/MocA_domain"/>
</dbReference>
<evidence type="ECO:0000313" key="5">
    <source>
        <dbReference type="EMBL" id="MCG2617172.1"/>
    </source>
</evidence>
<evidence type="ECO:0000259" key="4">
    <source>
        <dbReference type="Pfam" id="PF22725"/>
    </source>
</evidence>
<dbReference type="PANTHER" id="PTHR22604:SF105">
    <property type="entry name" value="TRANS-1,2-DIHYDROBENZENE-1,2-DIOL DEHYDROGENASE"/>
    <property type="match status" value="1"/>
</dbReference>
<feature type="domain" description="Gfo/Idh/MocA-like oxidoreductase N-terminal" evidence="3">
    <location>
        <begin position="5"/>
        <end position="122"/>
    </location>
</feature>
<proteinExistence type="inferred from homology"/>
<dbReference type="SUPFAM" id="SSF51735">
    <property type="entry name" value="NAD(P)-binding Rossmann-fold domains"/>
    <property type="match status" value="1"/>
</dbReference>
<feature type="domain" description="GFO/IDH/MocA-like oxidoreductase" evidence="4">
    <location>
        <begin position="137"/>
        <end position="247"/>
    </location>
</feature>
<dbReference type="InterPro" id="IPR055170">
    <property type="entry name" value="GFO_IDH_MocA-like_dom"/>
</dbReference>
<dbReference type="Gene3D" id="3.30.360.10">
    <property type="entry name" value="Dihydrodipicolinate Reductase, domain 2"/>
    <property type="match status" value="1"/>
</dbReference>
<dbReference type="Pfam" id="PF22725">
    <property type="entry name" value="GFO_IDH_MocA_C3"/>
    <property type="match status" value="1"/>
</dbReference>
<dbReference type="InterPro" id="IPR036291">
    <property type="entry name" value="NAD(P)-bd_dom_sf"/>
</dbReference>
<gene>
    <name evidence="5" type="ORF">LZZ85_22945</name>
</gene>
<dbReference type="Proteomes" id="UP001165367">
    <property type="component" value="Unassembled WGS sequence"/>
</dbReference>
<dbReference type="Pfam" id="PF01408">
    <property type="entry name" value="GFO_IDH_MocA"/>
    <property type="match status" value="1"/>
</dbReference>
<dbReference type="PANTHER" id="PTHR22604">
    <property type="entry name" value="OXIDOREDUCTASES"/>
    <property type="match status" value="1"/>
</dbReference>
<dbReference type="RefSeq" id="WP_237875709.1">
    <property type="nucleotide sequence ID" value="NZ_JAKLTR010000018.1"/>
</dbReference>
<reference evidence="5" key="1">
    <citation type="submission" date="2022-01" db="EMBL/GenBank/DDBJ databases">
        <authorList>
            <person name="Jo J.-H."/>
            <person name="Im W.-T."/>
        </authorList>
    </citation>
    <scope>NUCLEOTIDE SEQUENCE</scope>
    <source>
        <strain evidence="5">NA20</strain>
    </source>
</reference>
<dbReference type="InterPro" id="IPR000683">
    <property type="entry name" value="Gfo/Idh/MocA-like_OxRdtase_N"/>
</dbReference>
<accession>A0ABS9KXU9</accession>
<protein>
    <submittedName>
        <fullName evidence="5">Gfo/Idh/MocA family oxidoreductase</fullName>
    </submittedName>
</protein>
<dbReference type="Gene3D" id="3.40.50.720">
    <property type="entry name" value="NAD(P)-binding Rossmann-like Domain"/>
    <property type="match status" value="1"/>
</dbReference>
<dbReference type="SUPFAM" id="SSF55347">
    <property type="entry name" value="Glyceraldehyde-3-phosphate dehydrogenase-like, C-terminal domain"/>
    <property type="match status" value="1"/>
</dbReference>
<organism evidence="5 6">
    <name type="scientific">Terrimonas ginsenosidimutans</name>
    <dbReference type="NCBI Taxonomy" id="2908004"/>
    <lineage>
        <taxon>Bacteria</taxon>
        <taxon>Pseudomonadati</taxon>
        <taxon>Bacteroidota</taxon>
        <taxon>Chitinophagia</taxon>
        <taxon>Chitinophagales</taxon>
        <taxon>Chitinophagaceae</taxon>
        <taxon>Terrimonas</taxon>
    </lineage>
</organism>
<evidence type="ECO:0000256" key="2">
    <source>
        <dbReference type="ARBA" id="ARBA00023002"/>
    </source>
</evidence>
<name>A0ABS9KXU9_9BACT</name>
<evidence type="ECO:0000259" key="3">
    <source>
        <dbReference type="Pfam" id="PF01408"/>
    </source>
</evidence>
<evidence type="ECO:0000313" key="6">
    <source>
        <dbReference type="Proteomes" id="UP001165367"/>
    </source>
</evidence>
<keyword evidence="2" id="KW-0560">Oxidoreductase</keyword>
<dbReference type="EMBL" id="JAKLTR010000018">
    <property type="protein sequence ID" value="MCG2617172.1"/>
    <property type="molecule type" value="Genomic_DNA"/>
</dbReference>
<comment type="similarity">
    <text evidence="1">Belongs to the Gfo/Idh/MocA family.</text>
</comment>
<evidence type="ECO:0000256" key="1">
    <source>
        <dbReference type="ARBA" id="ARBA00010928"/>
    </source>
</evidence>